<feature type="transmembrane region" description="Helical" evidence="10">
    <location>
        <begin position="12"/>
        <end position="30"/>
    </location>
</feature>
<keyword evidence="6" id="KW-0560">Oxidoreductase</keyword>
<dbReference type="PANTHER" id="PTHR34573:SF1">
    <property type="entry name" value="VITAMIN K EPOXIDE REDUCTASE DOMAIN-CONTAINING PROTEIN"/>
    <property type="match status" value="1"/>
</dbReference>
<dbReference type="Pfam" id="PF07884">
    <property type="entry name" value="VKOR"/>
    <property type="match status" value="1"/>
</dbReference>
<dbReference type="GO" id="GO:0016020">
    <property type="term" value="C:membrane"/>
    <property type="evidence" value="ECO:0007669"/>
    <property type="project" value="UniProtKB-SubCell"/>
</dbReference>
<evidence type="ECO:0000256" key="3">
    <source>
        <dbReference type="ARBA" id="ARBA00022692"/>
    </source>
</evidence>
<dbReference type="Gene3D" id="1.20.1440.130">
    <property type="entry name" value="VKOR domain"/>
    <property type="match status" value="1"/>
</dbReference>
<evidence type="ECO:0000256" key="10">
    <source>
        <dbReference type="SAM" id="Phobius"/>
    </source>
</evidence>
<feature type="domain" description="Vitamin K epoxide reductase" evidence="11">
    <location>
        <begin position="8"/>
        <end position="149"/>
    </location>
</feature>
<dbReference type="InterPro" id="IPR038354">
    <property type="entry name" value="VKOR_sf"/>
</dbReference>
<dbReference type="PANTHER" id="PTHR34573">
    <property type="entry name" value="VKC DOMAIN-CONTAINING PROTEIN"/>
    <property type="match status" value="1"/>
</dbReference>
<feature type="transmembrane region" description="Helical" evidence="10">
    <location>
        <begin position="96"/>
        <end position="118"/>
    </location>
</feature>
<keyword evidence="5 10" id="KW-1133">Transmembrane helix</keyword>
<keyword evidence="9" id="KW-0676">Redox-active center</keyword>
<feature type="transmembrane region" description="Helical" evidence="10">
    <location>
        <begin position="61"/>
        <end position="84"/>
    </location>
</feature>
<evidence type="ECO:0000313" key="13">
    <source>
        <dbReference type="Proteomes" id="UP000241769"/>
    </source>
</evidence>
<dbReference type="GO" id="GO:0048038">
    <property type="term" value="F:quinone binding"/>
    <property type="evidence" value="ECO:0007669"/>
    <property type="project" value="UniProtKB-KW"/>
</dbReference>
<dbReference type="OrthoDB" id="17010at2759"/>
<evidence type="ECO:0000256" key="8">
    <source>
        <dbReference type="ARBA" id="ARBA00023157"/>
    </source>
</evidence>
<dbReference type="CDD" id="cd12918">
    <property type="entry name" value="VKOR_arc"/>
    <property type="match status" value="1"/>
</dbReference>
<dbReference type="Gene3D" id="3.40.30.10">
    <property type="entry name" value="Glutaredoxin"/>
    <property type="match status" value="1"/>
</dbReference>
<keyword evidence="7 10" id="KW-0472">Membrane</keyword>
<keyword evidence="3 10" id="KW-0812">Transmembrane</keyword>
<organism evidence="12 13">
    <name type="scientific">Planoprotostelium fungivorum</name>
    <dbReference type="NCBI Taxonomy" id="1890364"/>
    <lineage>
        <taxon>Eukaryota</taxon>
        <taxon>Amoebozoa</taxon>
        <taxon>Evosea</taxon>
        <taxon>Variosea</taxon>
        <taxon>Cavosteliida</taxon>
        <taxon>Cavosteliaceae</taxon>
        <taxon>Planoprotostelium</taxon>
    </lineage>
</organism>
<name>A0A2P6N559_9EUKA</name>
<proteinExistence type="inferred from homology"/>
<dbReference type="InParanoid" id="A0A2P6N559"/>
<keyword evidence="8" id="KW-1015">Disulfide bond</keyword>
<evidence type="ECO:0000256" key="4">
    <source>
        <dbReference type="ARBA" id="ARBA00022719"/>
    </source>
</evidence>
<gene>
    <name evidence="12" type="ORF">PROFUN_13147</name>
</gene>
<dbReference type="CDD" id="cd02947">
    <property type="entry name" value="TRX_family"/>
    <property type="match status" value="1"/>
</dbReference>
<evidence type="ECO:0000313" key="12">
    <source>
        <dbReference type="EMBL" id="PRP79085.1"/>
    </source>
</evidence>
<evidence type="ECO:0000259" key="11">
    <source>
        <dbReference type="SMART" id="SM00756"/>
    </source>
</evidence>
<dbReference type="EMBL" id="MDYQ01000197">
    <property type="protein sequence ID" value="PRP79085.1"/>
    <property type="molecule type" value="Genomic_DNA"/>
</dbReference>
<evidence type="ECO:0000256" key="9">
    <source>
        <dbReference type="ARBA" id="ARBA00023284"/>
    </source>
</evidence>
<dbReference type="InterPro" id="IPR036249">
    <property type="entry name" value="Thioredoxin-like_sf"/>
</dbReference>
<dbReference type="AlphaFoldDB" id="A0A2P6N559"/>
<protein>
    <recommendedName>
        <fullName evidence="11">Vitamin K epoxide reductase domain-containing protein</fullName>
    </recommendedName>
</protein>
<comment type="subcellular location">
    <subcellularLocation>
        <location evidence="1">Membrane</location>
        <topology evidence="1">Multi-pass membrane protein</topology>
    </subcellularLocation>
</comment>
<keyword evidence="13" id="KW-1185">Reference proteome</keyword>
<feature type="transmembrane region" description="Helical" evidence="10">
    <location>
        <begin position="124"/>
        <end position="146"/>
    </location>
</feature>
<evidence type="ECO:0000256" key="5">
    <source>
        <dbReference type="ARBA" id="ARBA00022989"/>
    </source>
</evidence>
<dbReference type="GO" id="GO:0016491">
    <property type="term" value="F:oxidoreductase activity"/>
    <property type="evidence" value="ECO:0007669"/>
    <property type="project" value="UniProtKB-KW"/>
</dbReference>
<feature type="transmembrane region" description="Helical" evidence="10">
    <location>
        <begin position="167"/>
        <end position="188"/>
    </location>
</feature>
<comment type="similarity">
    <text evidence="2">Belongs to the VKOR family.</text>
</comment>
<reference evidence="12 13" key="1">
    <citation type="journal article" date="2018" name="Genome Biol. Evol.">
        <title>Multiple Roots of Fruiting Body Formation in Amoebozoa.</title>
        <authorList>
            <person name="Hillmann F."/>
            <person name="Forbes G."/>
            <person name="Novohradska S."/>
            <person name="Ferling I."/>
            <person name="Riege K."/>
            <person name="Groth M."/>
            <person name="Westermann M."/>
            <person name="Marz M."/>
            <person name="Spaller T."/>
            <person name="Winckler T."/>
            <person name="Schaap P."/>
            <person name="Glockner G."/>
        </authorList>
    </citation>
    <scope>NUCLEOTIDE SEQUENCE [LARGE SCALE GENOMIC DNA]</scope>
    <source>
        <strain evidence="12 13">Jena</strain>
    </source>
</reference>
<evidence type="ECO:0000256" key="2">
    <source>
        <dbReference type="ARBA" id="ARBA00006214"/>
    </source>
</evidence>
<dbReference type="Proteomes" id="UP000241769">
    <property type="component" value="Unassembled WGS sequence"/>
</dbReference>
<accession>A0A2P6N559</accession>
<evidence type="ECO:0000256" key="6">
    <source>
        <dbReference type="ARBA" id="ARBA00023002"/>
    </source>
</evidence>
<sequence length="285" mass="32253">MPHIKTKFRSNLIVSILLCVIGLCISLYLIHEHYAEPKNPGEAMCDINAYVSCTAVTRSEWAYMFGVPLSIFGASWYITLLYISFKIANMTVSPEIIPWTVCHFVWSSVGLGSVFYFIYAEYRVGAICPACTIVHVLVISNVAVSWMMNRNLNQTITIDLAYKSMYVLRKMIYTVIAAHILIIVLLNLQPGVPAAKLEKFTQCMTDNGVSVWGADGCISCQRQKQIFGDSFSNLRYINCETRQAECEAEKITDTPTWVKKREGKEERVLGFQSFSRLEEFSGCRL</sequence>
<comment type="caution">
    <text evidence="12">The sequence shown here is derived from an EMBL/GenBank/DDBJ whole genome shotgun (WGS) entry which is preliminary data.</text>
</comment>
<evidence type="ECO:0000256" key="7">
    <source>
        <dbReference type="ARBA" id="ARBA00023136"/>
    </source>
</evidence>
<dbReference type="SMART" id="SM00756">
    <property type="entry name" value="VKc"/>
    <property type="match status" value="1"/>
</dbReference>
<keyword evidence="4" id="KW-0874">Quinone</keyword>
<evidence type="ECO:0000256" key="1">
    <source>
        <dbReference type="ARBA" id="ARBA00004141"/>
    </source>
</evidence>
<dbReference type="SUPFAM" id="SSF52833">
    <property type="entry name" value="Thioredoxin-like"/>
    <property type="match status" value="1"/>
</dbReference>
<dbReference type="InterPro" id="IPR012932">
    <property type="entry name" value="VKOR"/>
</dbReference>